<comment type="function">
    <text evidence="5">Guanylyltransferase that catalyzes the activation of (2R)-3-phosphoglycerate (3PG) as 3-[(R)-glyceryl]-diphospho-5'-guanosine, via the condensation of 3PG with GTP. It is involved in the biosynthesis of a derivative of the hydride carrier cofactor coenzyme F420, 3PG-F420.</text>
</comment>
<dbReference type="UniPathway" id="UPA00071"/>
<reference evidence="6 7" key="1">
    <citation type="submission" date="2019-03" db="EMBL/GenBank/DDBJ databases">
        <title>Genomic Encyclopedia of Type Strains, Phase IV (KMG-IV): sequencing the most valuable type-strain genomes for metagenomic binning, comparative biology and taxonomic classification.</title>
        <authorList>
            <person name="Goeker M."/>
        </authorList>
    </citation>
    <scope>NUCLEOTIDE SEQUENCE [LARGE SCALE GENOMIC DNA]</scope>
    <source>
        <strain evidence="6 7">DSM 9035</strain>
    </source>
</reference>
<keyword evidence="2 5" id="KW-0548">Nucleotidyltransferase</keyword>
<evidence type="ECO:0000256" key="3">
    <source>
        <dbReference type="ARBA" id="ARBA00022741"/>
    </source>
</evidence>
<organism evidence="6 7">
    <name type="scientific">Aquabacter spiritensis</name>
    <dbReference type="NCBI Taxonomy" id="933073"/>
    <lineage>
        <taxon>Bacteria</taxon>
        <taxon>Pseudomonadati</taxon>
        <taxon>Pseudomonadota</taxon>
        <taxon>Alphaproteobacteria</taxon>
        <taxon>Hyphomicrobiales</taxon>
        <taxon>Xanthobacteraceae</taxon>
        <taxon>Aquabacter</taxon>
    </lineage>
</organism>
<comment type="caution">
    <text evidence="6">The sequence shown here is derived from an EMBL/GenBank/DDBJ whole genome shotgun (WGS) entry which is preliminary data.</text>
</comment>
<comment type="pathway">
    <text evidence="5">Cofactor biosynthesis; coenzyme F420 biosynthesis.</text>
</comment>
<evidence type="ECO:0000256" key="2">
    <source>
        <dbReference type="ARBA" id="ARBA00022695"/>
    </source>
</evidence>
<dbReference type="EMBL" id="SMAI01000005">
    <property type="protein sequence ID" value="TCT05003.1"/>
    <property type="molecule type" value="Genomic_DNA"/>
</dbReference>
<dbReference type="Pfam" id="PF01983">
    <property type="entry name" value="CofC"/>
    <property type="match status" value="1"/>
</dbReference>
<sequence>MTYPSRLDPVWALLPVKTFTAAKSRLSGCLSPDQRIALQQAMLADVLTAANRARSLDGVAVVTRDPVAAGFVRRFGAHVVAEAHVGAEEAGGCDLNRALADGVRGLRAMGAARALVVPADIPFLDPAEIDAAVALARGARAPVAVPSRDRGGTNGLVVRLDRPFGFTFGADSFRRHLANPAQGPVMPAALPSFALDVDLPADLAALRRRLPAGIRGGVIPGLPPCPAAHTALWLAEARPCVREHQT</sequence>
<dbReference type="EC" id="2.7.7.106" evidence="5"/>
<dbReference type="AlphaFoldDB" id="A0A4R3LWQ9"/>
<dbReference type="OrthoDB" id="6334386at2"/>
<gene>
    <name evidence="5" type="primary">fbiD</name>
    <name evidence="6" type="ORF">EDC64_10534</name>
</gene>
<name>A0A4R3LWQ9_9HYPH</name>
<comment type="similarity">
    <text evidence="5">Belongs to the CofC family.</text>
</comment>
<dbReference type="RefSeq" id="WP_132031093.1">
    <property type="nucleotide sequence ID" value="NZ_SMAI01000005.1"/>
</dbReference>
<proteinExistence type="inferred from homology"/>
<comment type="catalytic activity">
    <reaction evidence="5">
        <text>(2R)-3-phosphoglycerate + GTP + H(+) = 3-[(R)-glyceryl]-diphospho-5'-guanosine + diphosphate</text>
        <dbReference type="Rhea" id="RHEA:63440"/>
        <dbReference type="ChEBI" id="CHEBI:15378"/>
        <dbReference type="ChEBI" id="CHEBI:33019"/>
        <dbReference type="ChEBI" id="CHEBI:37565"/>
        <dbReference type="ChEBI" id="CHEBI:58272"/>
        <dbReference type="ChEBI" id="CHEBI:147306"/>
        <dbReference type="EC" id="2.7.7.106"/>
    </reaction>
</comment>
<keyword evidence="1 5" id="KW-0808">Transferase</keyword>
<keyword evidence="4 5" id="KW-0342">GTP-binding</keyword>
<keyword evidence="7" id="KW-1185">Reference proteome</keyword>
<dbReference type="PANTHER" id="PTHR40392:SF1">
    <property type="entry name" value="2-PHOSPHO-L-LACTATE GUANYLYLTRANSFERASE"/>
    <property type="match status" value="1"/>
</dbReference>
<dbReference type="InterPro" id="IPR002835">
    <property type="entry name" value="CofC"/>
</dbReference>
<evidence type="ECO:0000256" key="4">
    <source>
        <dbReference type="ARBA" id="ARBA00023134"/>
    </source>
</evidence>
<evidence type="ECO:0000256" key="5">
    <source>
        <dbReference type="HAMAP-Rule" id="MF_02114"/>
    </source>
</evidence>
<dbReference type="Proteomes" id="UP000294664">
    <property type="component" value="Unassembled WGS sequence"/>
</dbReference>
<dbReference type="GO" id="GO:0043814">
    <property type="term" value="F:phospholactate guanylyltransferase activity"/>
    <property type="evidence" value="ECO:0007669"/>
    <property type="project" value="InterPro"/>
</dbReference>
<dbReference type="GO" id="GO:0052645">
    <property type="term" value="P:F420-0 metabolic process"/>
    <property type="evidence" value="ECO:0007669"/>
    <property type="project" value="UniProtKB-UniRule"/>
</dbReference>
<evidence type="ECO:0000313" key="6">
    <source>
        <dbReference type="EMBL" id="TCT05003.1"/>
    </source>
</evidence>
<dbReference type="NCBIfam" id="TIGR03552">
    <property type="entry name" value="F420_cofC"/>
    <property type="match status" value="1"/>
</dbReference>
<dbReference type="Gene3D" id="3.90.550.10">
    <property type="entry name" value="Spore Coat Polysaccharide Biosynthesis Protein SpsA, Chain A"/>
    <property type="match status" value="1"/>
</dbReference>
<dbReference type="GO" id="GO:0005525">
    <property type="term" value="F:GTP binding"/>
    <property type="evidence" value="ECO:0007669"/>
    <property type="project" value="UniProtKB-KW"/>
</dbReference>
<dbReference type="PANTHER" id="PTHR40392">
    <property type="entry name" value="2-PHOSPHO-L-LACTATE GUANYLYLTRANSFERASE"/>
    <property type="match status" value="1"/>
</dbReference>
<accession>A0A4R3LWQ9</accession>
<dbReference type="HAMAP" id="MF_02114">
    <property type="entry name" value="CofC"/>
    <property type="match status" value="1"/>
</dbReference>
<evidence type="ECO:0000313" key="7">
    <source>
        <dbReference type="Proteomes" id="UP000294664"/>
    </source>
</evidence>
<keyword evidence="3 5" id="KW-0547">Nucleotide-binding</keyword>
<protein>
    <recommendedName>
        <fullName evidence="5">3-phospho-D-glycerate guanylyltransferase</fullName>
        <shortName evidence="5">3PG guanylyltransferase</shortName>
        <ecNumber evidence="5">2.7.7.106</ecNumber>
    </recommendedName>
</protein>
<evidence type="ECO:0000256" key="1">
    <source>
        <dbReference type="ARBA" id="ARBA00022679"/>
    </source>
</evidence>
<dbReference type="SUPFAM" id="SSF53448">
    <property type="entry name" value="Nucleotide-diphospho-sugar transferases"/>
    <property type="match status" value="1"/>
</dbReference>
<dbReference type="InterPro" id="IPR029044">
    <property type="entry name" value="Nucleotide-diphossugar_trans"/>
</dbReference>